<comment type="caution">
    <text evidence="19">The sequence shown here is derived from an EMBL/GenBank/DDBJ whole genome shotgun (WGS) entry which is preliminary data.</text>
</comment>
<dbReference type="PROSITE" id="PS50868">
    <property type="entry name" value="POST_SET"/>
    <property type="match status" value="1"/>
</dbReference>
<dbReference type="InterPro" id="IPR003616">
    <property type="entry name" value="Post-SET_dom"/>
</dbReference>
<feature type="binding site" evidence="13">
    <location>
        <position position="398"/>
    </location>
    <ligand>
        <name>Zn(2+)</name>
        <dbReference type="ChEBI" id="CHEBI:29105"/>
        <label>4</label>
    </ligand>
</feature>
<feature type="binding site" evidence="13">
    <location>
        <position position="298"/>
    </location>
    <ligand>
        <name>Zn(2+)</name>
        <dbReference type="ChEBI" id="CHEBI:29105"/>
        <label>3</label>
    </ligand>
</feature>
<feature type="binding site" evidence="13">
    <location>
        <position position="256"/>
    </location>
    <ligand>
        <name>Zn(2+)</name>
        <dbReference type="ChEBI" id="CHEBI:29105"/>
        <label>3</label>
    </ligand>
</feature>
<feature type="binding site" evidence="13">
    <location>
        <position position="292"/>
    </location>
    <ligand>
        <name>Zn(2+)</name>
        <dbReference type="ChEBI" id="CHEBI:29105"/>
        <label>2</label>
    </ligand>
</feature>
<feature type="binding site" evidence="13">
    <location>
        <position position="292"/>
    </location>
    <ligand>
        <name>Zn(2+)</name>
        <dbReference type="ChEBI" id="CHEBI:29105"/>
        <label>3</label>
    </ligand>
</feature>
<feature type="binding site" evidence="13">
    <location>
        <position position="253"/>
    </location>
    <ligand>
        <name>Zn(2+)</name>
        <dbReference type="ChEBI" id="CHEBI:29105"/>
        <label>1</label>
    </ligand>
</feature>
<organism evidence="19 20">
    <name type="scientific">Biomphalaria pfeifferi</name>
    <name type="common">Bloodfluke planorb</name>
    <name type="synonym">Freshwater snail</name>
    <dbReference type="NCBI Taxonomy" id="112525"/>
    <lineage>
        <taxon>Eukaryota</taxon>
        <taxon>Metazoa</taxon>
        <taxon>Spiralia</taxon>
        <taxon>Lophotrochozoa</taxon>
        <taxon>Mollusca</taxon>
        <taxon>Gastropoda</taxon>
        <taxon>Heterobranchia</taxon>
        <taxon>Euthyneura</taxon>
        <taxon>Panpulmonata</taxon>
        <taxon>Hygrophila</taxon>
        <taxon>Lymnaeoidea</taxon>
        <taxon>Planorbidae</taxon>
        <taxon>Biomphalaria</taxon>
    </lineage>
</organism>
<dbReference type="InterPro" id="IPR016197">
    <property type="entry name" value="Chromo-like_dom_sf"/>
</dbReference>
<dbReference type="GO" id="GO:0032259">
    <property type="term" value="P:methylation"/>
    <property type="evidence" value="ECO:0007669"/>
    <property type="project" value="UniProtKB-KW"/>
</dbReference>
<dbReference type="PIRSF" id="PIRSF009343">
    <property type="entry name" value="SUV39_SET"/>
    <property type="match status" value="1"/>
</dbReference>
<evidence type="ECO:0000256" key="1">
    <source>
        <dbReference type="ARBA" id="ARBA00004123"/>
    </source>
</evidence>
<gene>
    <name evidence="19" type="ORF">Bpfe_006618</name>
</gene>
<dbReference type="PROSITE" id="PS50280">
    <property type="entry name" value="SET"/>
    <property type="match status" value="1"/>
</dbReference>
<feature type="binding site" evidence="13">
    <location>
        <position position="302"/>
    </location>
    <ligand>
        <name>Zn(2+)</name>
        <dbReference type="ChEBI" id="CHEBI:29105"/>
        <label>3</label>
    </ligand>
</feature>
<evidence type="ECO:0000256" key="7">
    <source>
        <dbReference type="ARBA" id="ARBA00022723"/>
    </source>
</evidence>
<keyword evidence="5 12" id="KW-0808">Transferase</keyword>
<dbReference type="EC" id="2.1.1.355" evidence="12"/>
<dbReference type="SMART" id="SM00298">
    <property type="entry name" value="CHROMO"/>
    <property type="match status" value="1"/>
</dbReference>
<reference evidence="19" key="1">
    <citation type="journal article" date="2023" name="PLoS Negl. Trop. Dis.">
        <title>A genome sequence for Biomphalaria pfeifferi, the major vector snail for the human-infecting parasite Schistosoma mansoni.</title>
        <authorList>
            <person name="Bu L."/>
            <person name="Lu L."/>
            <person name="Laidemitt M.R."/>
            <person name="Zhang S.M."/>
            <person name="Mutuku M."/>
            <person name="Mkoji G."/>
            <person name="Steinauer M."/>
            <person name="Loker E.S."/>
        </authorList>
    </citation>
    <scope>NUCLEOTIDE SEQUENCE</scope>
    <source>
        <strain evidence="19">KasaAsao</strain>
    </source>
</reference>
<dbReference type="CDD" id="cd10542">
    <property type="entry name" value="SET_SUV39H"/>
    <property type="match status" value="1"/>
</dbReference>
<dbReference type="Gene3D" id="2.40.50.40">
    <property type="match status" value="1"/>
</dbReference>
<evidence type="ECO:0000256" key="8">
    <source>
        <dbReference type="ARBA" id="ARBA00022833"/>
    </source>
</evidence>
<feature type="binding site" evidence="13">
    <location>
        <position position="264"/>
    </location>
    <ligand>
        <name>Zn(2+)</name>
        <dbReference type="ChEBI" id="CHEBI:29105"/>
        <label>2</label>
    </ligand>
</feature>
<feature type="compositionally biased region" description="Low complexity" evidence="14">
    <location>
        <begin position="473"/>
        <end position="490"/>
    </location>
</feature>
<dbReference type="SMART" id="SM00468">
    <property type="entry name" value="PreSET"/>
    <property type="match status" value="1"/>
</dbReference>
<evidence type="ECO:0000256" key="3">
    <source>
        <dbReference type="ARBA" id="ARBA00022454"/>
    </source>
</evidence>
<evidence type="ECO:0000256" key="13">
    <source>
        <dbReference type="PIRSR" id="PIRSR009343-2"/>
    </source>
</evidence>
<feature type="domain" description="Pre-SET" evidence="17">
    <location>
        <begin position="249"/>
        <end position="310"/>
    </location>
</feature>
<feature type="binding site" evidence="13">
    <location>
        <position position="251"/>
    </location>
    <ligand>
        <name>Zn(2+)</name>
        <dbReference type="ChEBI" id="CHEBI:29105"/>
        <label>1</label>
    </ligand>
</feature>
<keyword evidence="3" id="KW-0158">Chromosome</keyword>
<reference evidence="19" key="2">
    <citation type="submission" date="2023-04" db="EMBL/GenBank/DDBJ databases">
        <authorList>
            <person name="Bu L."/>
            <person name="Lu L."/>
            <person name="Laidemitt M.R."/>
            <person name="Zhang S.M."/>
            <person name="Mutuku M."/>
            <person name="Mkoji G."/>
            <person name="Steinauer M."/>
            <person name="Loker E.S."/>
        </authorList>
    </citation>
    <scope>NUCLEOTIDE SEQUENCE</scope>
    <source>
        <strain evidence="19">KasaAsao</strain>
        <tissue evidence="19">Whole Snail</tissue>
    </source>
</reference>
<dbReference type="GO" id="GO:0008270">
    <property type="term" value="F:zinc ion binding"/>
    <property type="evidence" value="ECO:0007669"/>
    <property type="project" value="UniProtKB-UniRule"/>
</dbReference>
<feature type="binding site" evidence="13">
    <location>
        <position position="256"/>
    </location>
    <ligand>
        <name>Zn(2+)</name>
        <dbReference type="ChEBI" id="CHEBI:29105"/>
        <label>1</label>
    </ligand>
</feature>
<dbReference type="AlphaFoldDB" id="A0AAD8FHC9"/>
<feature type="region of interest" description="Disordered" evidence="14">
    <location>
        <begin position="449"/>
        <end position="516"/>
    </location>
</feature>
<evidence type="ECO:0000259" key="17">
    <source>
        <dbReference type="PROSITE" id="PS50867"/>
    </source>
</evidence>
<feature type="binding site" evidence="13">
    <location>
        <position position="251"/>
    </location>
    <ligand>
        <name>Zn(2+)</name>
        <dbReference type="ChEBI" id="CHEBI:29105"/>
        <label>2</label>
    </ligand>
</feature>
<dbReference type="InterPro" id="IPR007728">
    <property type="entry name" value="Pre-SET_dom"/>
</dbReference>
<accession>A0AAD8FHC9</accession>
<keyword evidence="4 12" id="KW-0489">Methyltransferase</keyword>
<evidence type="ECO:0000259" key="18">
    <source>
        <dbReference type="PROSITE" id="PS50868"/>
    </source>
</evidence>
<dbReference type="Gene3D" id="2.170.270.10">
    <property type="entry name" value="SET domain"/>
    <property type="match status" value="1"/>
</dbReference>
<dbReference type="InterPro" id="IPR001214">
    <property type="entry name" value="SET_dom"/>
</dbReference>
<feature type="domain" description="SET" evidence="16">
    <location>
        <begin position="313"/>
        <end position="438"/>
    </location>
</feature>
<dbReference type="Pfam" id="PF05033">
    <property type="entry name" value="Pre-SET"/>
    <property type="match status" value="1"/>
</dbReference>
<keyword evidence="20" id="KW-1185">Reference proteome</keyword>
<evidence type="ECO:0000256" key="6">
    <source>
        <dbReference type="ARBA" id="ARBA00022691"/>
    </source>
</evidence>
<dbReference type="SUPFAM" id="SSF82199">
    <property type="entry name" value="SET domain"/>
    <property type="match status" value="1"/>
</dbReference>
<comment type="similarity">
    <text evidence="12">Belongs to the class V-like SAM-binding methyltransferase superfamily. Histone-lysine methyltransferase family. Suvar3-9 subfamily.</text>
</comment>
<feature type="domain" description="Chromo" evidence="15">
    <location>
        <begin position="69"/>
        <end position="127"/>
    </location>
</feature>
<dbReference type="PROSITE" id="PS50013">
    <property type="entry name" value="CHROMO_2"/>
    <property type="match status" value="1"/>
</dbReference>
<dbReference type="InterPro" id="IPR023779">
    <property type="entry name" value="Chromodomain_CS"/>
</dbReference>
<evidence type="ECO:0000259" key="16">
    <source>
        <dbReference type="PROSITE" id="PS50280"/>
    </source>
</evidence>
<dbReference type="Pfam" id="PF00385">
    <property type="entry name" value="Chromo"/>
    <property type="match status" value="1"/>
</dbReference>
<evidence type="ECO:0000256" key="11">
    <source>
        <dbReference type="ARBA" id="ARBA00023328"/>
    </source>
</evidence>
<dbReference type="EMBL" id="JASAOG010000019">
    <property type="protein sequence ID" value="KAK0063933.1"/>
    <property type="molecule type" value="Genomic_DNA"/>
</dbReference>
<dbReference type="SMART" id="SM00317">
    <property type="entry name" value="SET"/>
    <property type="match status" value="1"/>
</dbReference>
<dbReference type="GO" id="GO:0140949">
    <property type="term" value="F:histone H3K9 trimethyltransferase activity"/>
    <property type="evidence" value="ECO:0007669"/>
    <property type="project" value="UniProtKB-EC"/>
</dbReference>
<evidence type="ECO:0000256" key="14">
    <source>
        <dbReference type="SAM" id="MobiDB-lite"/>
    </source>
</evidence>
<keyword evidence="10 12" id="KW-0539">Nucleus</keyword>
<feature type="binding site" evidence="13">
    <location>
        <position position="296"/>
    </location>
    <ligand>
        <name>Zn(2+)</name>
        <dbReference type="ChEBI" id="CHEBI:29105"/>
        <label>2</label>
    </ligand>
</feature>
<dbReference type="GO" id="GO:0005634">
    <property type="term" value="C:nucleus"/>
    <property type="evidence" value="ECO:0007669"/>
    <property type="project" value="UniProtKB-SubCell"/>
</dbReference>
<comment type="catalytic activity">
    <reaction evidence="12">
        <text>L-lysyl(9)-[histone H3] + 3 S-adenosyl-L-methionine = N(6),N(6),N(6)-trimethyl-L-lysyl(9)-[histone H3] + 3 S-adenosyl-L-homocysteine + 3 H(+)</text>
        <dbReference type="Rhea" id="RHEA:60276"/>
        <dbReference type="Rhea" id="RHEA-COMP:15538"/>
        <dbReference type="Rhea" id="RHEA-COMP:15546"/>
        <dbReference type="ChEBI" id="CHEBI:15378"/>
        <dbReference type="ChEBI" id="CHEBI:29969"/>
        <dbReference type="ChEBI" id="CHEBI:57856"/>
        <dbReference type="ChEBI" id="CHEBI:59789"/>
        <dbReference type="ChEBI" id="CHEBI:61961"/>
        <dbReference type="EC" id="2.1.1.355"/>
    </reaction>
</comment>
<name>A0AAD8FHC9_BIOPF</name>
<dbReference type="InterPro" id="IPR050973">
    <property type="entry name" value="H3K9_Histone-Lys_N-MTase"/>
</dbReference>
<dbReference type="InterPro" id="IPR011381">
    <property type="entry name" value="H3-K9_MeTrfase_SUV39H1/2-like"/>
</dbReference>
<feature type="compositionally biased region" description="Polar residues" evidence="14">
    <location>
        <begin position="495"/>
        <end position="516"/>
    </location>
</feature>
<evidence type="ECO:0000259" key="15">
    <source>
        <dbReference type="PROSITE" id="PS50013"/>
    </source>
</evidence>
<evidence type="ECO:0000256" key="4">
    <source>
        <dbReference type="ARBA" id="ARBA00022603"/>
    </source>
</evidence>
<dbReference type="PANTHER" id="PTHR46223:SF4">
    <property type="entry name" value="HISTONE-LYSINE N-METHYLTRANSFERASE-RELATED"/>
    <property type="match status" value="1"/>
</dbReference>
<evidence type="ECO:0000256" key="12">
    <source>
        <dbReference type="PIRNR" id="PIRNR009343"/>
    </source>
</evidence>
<keyword evidence="9 12" id="KW-0156">Chromatin regulator</keyword>
<dbReference type="PANTHER" id="PTHR46223">
    <property type="entry name" value="HISTONE-LYSINE N-METHYLTRANSFERASE SUV39H"/>
    <property type="match status" value="1"/>
</dbReference>
<dbReference type="CDD" id="cd00024">
    <property type="entry name" value="CD_CSD"/>
    <property type="match status" value="1"/>
</dbReference>
<evidence type="ECO:0000313" key="20">
    <source>
        <dbReference type="Proteomes" id="UP001233172"/>
    </source>
</evidence>
<dbReference type="InterPro" id="IPR046341">
    <property type="entry name" value="SET_dom_sf"/>
</dbReference>
<feature type="domain" description="Post-SET" evidence="18">
    <location>
        <begin position="527"/>
        <end position="543"/>
    </location>
</feature>
<keyword evidence="7 12" id="KW-0479">Metal-binding</keyword>
<dbReference type="InterPro" id="IPR000953">
    <property type="entry name" value="Chromo/chromo_shadow_dom"/>
</dbReference>
<evidence type="ECO:0000256" key="5">
    <source>
        <dbReference type="ARBA" id="ARBA00022679"/>
    </source>
</evidence>
<keyword evidence="8 12" id="KW-0862">Zinc</keyword>
<keyword evidence="11" id="KW-0137">Centromere</keyword>
<comment type="subcellular location">
    <subcellularLocation>
        <location evidence="2">Chromosome</location>
        <location evidence="2">Centromere</location>
    </subcellularLocation>
    <subcellularLocation>
        <location evidence="1 12">Nucleus</location>
    </subcellularLocation>
</comment>
<proteinExistence type="inferred from homology"/>
<dbReference type="InterPro" id="IPR023780">
    <property type="entry name" value="Chromo_domain"/>
</dbReference>
<evidence type="ECO:0000256" key="2">
    <source>
        <dbReference type="ARBA" id="ARBA00004584"/>
    </source>
</evidence>
<evidence type="ECO:0000256" key="9">
    <source>
        <dbReference type="ARBA" id="ARBA00022853"/>
    </source>
</evidence>
<dbReference type="Proteomes" id="UP001233172">
    <property type="component" value="Unassembled WGS sequence"/>
</dbReference>
<evidence type="ECO:0000256" key="10">
    <source>
        <dbReference type="ARBA" id="ARBA00023242"/>
    </source>
</evidence>
<protein>
    <recommendedName>
        <fullName evidence="12">Histone-lysine N-methyltransferase</fullName>
        <ecNumber evidence="12">2.1.1.355</ecNumber>
    </recommendedName>
</protein>
<dbReference type="GO" id="GO:0000775">
    <property type="term" value="C:chromosome, centromeric region"/>
    <property type="evidence" value="ECO:0007669"/>
    <property type="project" value="UniProtKB-SubCell"/>
</dbReference>
<dbReference type="PROSITE" id="PS00598">
    <property type="entry name" value="CHROMO_1"/>
    <property type="match status" value="1"/>
</dbReference>
<evidence type="ECO:0000313" key="19">
    <source>
        <dbReference type="EMBL" id="KAK0063933.1"/>
    </source>
</evidence>
<sequence>MESDSKKVEVKCLESFYNLLIKCQIQKISISQETKRDFLYSMLKTLGSRLQSFVKKAVSEGFIKWDENYEVEDIVDHCTEQGENFYLIKWKGWDDHFNSWEPEEHLQCTKALRDYFENSKKTGKNFRKRKLEIEETSSNRKKMLIEDMYQKVLQCVENYDTAIKLVTEVKLKRRTSVARHRKTKKTLCSESHQALKNWEREINAITKGFDQAYLYVENKVDFEGPPENFIYINERKEGPGVVIPKDPLIGCECRNCFEEKKNCCPVASDSILAYYKSNGRLRVQRGVPIYECNKMCKCGPDCVNRVVQKGRKFKLCIFRTDNSRGWGVKTLQRIKEGSFVVEYVGEVITNEEAEVRGKYYDAVGHTYLFDLDFNESDEPYTVDAGKYGNVAHFINHSCDPNLEVHVVWINTLDPQLPHICLFAKRDIQANEELTFDYMSGNVSDASFRSTGLTNQKTEPHGVESSLSMTDIPSMSLTPSASDLSSSDTLPFSGTPLPSDTPPASDTESNSSTCETEANQSITKTSKFSMACLCGAKNCRKLLFF</sequence>
<keyword evidence="6 12" id="KW-0949">S-adenosyl-L-methionine</keyword>
<dbReference type="PROSITE" id="PS50867">
    <property type="entry name" value="PRE_SET"/>
    <property type="match status" value="1"/>
</dbReference>
<dbReference type="Pfam" id="PF00856">
    <property type="entry name" value="SET"/>
    <property type="match status" value="1"/>
</dbReference>
<feature type="binding site" evidence="13">
    <location>
        <position position="263"/>
    </location>
    <ligand>
        <name>Zn(2+)</name>
        <dbReference type="ChEBI" id="CHEBI:29105"/>
        <label>1</label>
    </ligand>
</feature>
<dbReference type="SUPFAM" id="SSF54160">
    <property type="entry name" value="Chromo domain-like"/>
    <property type="match status" value="1"/>
</dbReference>